<comment type="caution">
    <text evidence="3">The sequence shown here is derived from an EMBL/GenBank/DDBJ whole genome shotgun (WGS) entry which is preliminary data.</text>
</comment>
<name>A0A923E4L4_CLOTT</name>
<feature type="compositionally biased region" description="Polar residues" evidence="1">
    <location>
        <begin position="85"/>
        <end position="102"/>
    </location>
</feature>
<dbReference type="Proteomes" id="UP000563151">
    <property type="component" value="Unassembled WGS sequence"/>
</dbReference>
<organism evidence="3 4">
    <name type="scientific">Clostridium tetanomorphum</name>
    <dbReference type="NCBI Taxonomy" id="1553"/>
    <lineage>
        <taxon>Bacteria</taxon>
        <taxon>Bacillati</taxon>
        <taxon>Bacillota</taxon>
        <taxon>Clostridia</taxon>
        <taxon>Eubacteriales</taxon>
        <taxon>Clostridiaceae</taxon>
        <taxon>Clostridium</taxon>
    </lineage>
</organism>
<dbReference type="EMBL" id="JAAZWO010000001">
    <property type="protein sequence ID" value="MBC2396330.1"/>
    <property type="molecule type" value="Genomic_DNA"/>
</dbReference>
<dbReference type="Pfam" id="PF01476">
    <property type="entry name" value="LysM"/>
    <property type="match status" value="1"/>
</dbReference>
<evidence type="ECO:0000313" key="3">
    <source>
        <dbReference type="EMBL" id="MBC2396330.1"/>
    </source>
</evidence>
<evidence type="ECO:0000259" key="2">
    <source>
        <dbReference type="PROSITE" id="PS51782"/>
    </source>
</evidence>
<gene>
    <name evidence="3" type="ORF">HGG79_00875</name>
</gene>
<dbReference type="Gene3D" id="3.10.350.10">
    <property type="entry name" value="LysM domain"/>
    <property type="match status" value="1"/>
</dbReference>
<dbReference type="InterPro" id="IPR018392">
    <property type="entry name" value="LysM"/>
</dbReference>
<feature type="domain" description="LysM" evidence="2">
    <location>
        <begin position="6"/>
        <end position="50"/>
    </location>
</feature>
<protein>
    <submittedName>
        <fullName evidence="3">LysM peptidoglycan-binding domain-containing protein</fullName>
    </submittedName>
</protein>
<reference evidence="3 4" key="1">
    <citation type="submission" date="2020-04" db="EMBL/GenBank/DDBJ databases">
        <title>Genomic insights into acetone-butanol-ethanol (ABE) fermentation by sequencing solventogenic clostridia strains.</title>
        <authorList>
            <person name="Brown S."/>
        </authorList>
    </citation>
    <scope>NUCLEOTIDE SEQUENCE [LARGE SCALE GENOMIC DNA]</scope>
    <source>
        <strain evidence="3 4">DJ011</strain>
    </source>
</reference>
<dbReference type="PROSITE" id="PS51782">
    <property type="entry name" value="LYSM"/>
    <property type="match status" value="1"/>
</dbReference>
<dbReference type="InterPro" id="IPR036779">
    <property type="entry name" value="LysM_dom_sf"/>
</dbReference>
<accession>A0A923E4L4</accession>
<feature type="region of interest" description="Disordered" evidence="1">
    <location>
        <begin position="74"/>
        <end position="102"/>
    </location>
</feature>
<sequence length="102" mass="11330">MVFAAEKYTVKKGDNLCTIGAKTKVDWKYIAKINNIKSPYVIRSGQVLKLKADGTKKLAKTNVKIQSKGKTDLKSKTKVKAKTGTKPQVKSQVKLQTNSKFK</sequence>
<dbReference type="CDD" id="cd00118">
    <property type="entry name" value="LysM"/>
    <property type="match status" value="1"/>
</dbReference>
<dbReference type="AlphaFoldDB" id="A0A923E4L4"/>
<dbReference type="SMART" id="SM00257">
    <property type="entry name" value="LysM"/>
    <property type="match status" value="1"/>
</dbReference>
<keyword evidence="4" id="KW-1185">Reference proteome</keyword>
<proteinExistence type="predicted"/>
<dbReference type="SUPFAM" id="SSF54106">
    <property type="entry name" value="LysM domain"/>
    <property type="match status" value="1"/>
</dbReference>
<evidence type="ECO:0000256" key="1">
    <source>
        <dbReference type="SAM" id="MobiDB-lite"/>
    </source>
</evidence>
<evidence type="ECO:0000313" key="4">
    <source>
        <dbReference type="Proteomes" id="UP000563151"/>
    </source>
</evidence>